<dbReference type="HOGENOM" id="CLU_1061735_0_0_1"/>
<proteinExistence type="predicted"/>
<accession>M2P996</accession>
<protein>
    <submittedName>
        <fullName evidence="1">Uncharacterized protein</fullName>
    </submittedName>
</protein>
<dbReference type="EMBL" id="KB445814">
    <property type="protein sequence ID" value="EMD31984.1"/>
    <property type="molecule type" value="Genomic_DNA"/>
</dbReference>
<gene>
    <name evidence="1" type="ORF">CERSUDRAFT_77817</name>
</gene>
<reference evidence="1 2" key="1">
    <citation type="journal article" date="2012" name="Proc. Natl. Acad. Sci. U.S.A.">
        <title>Comparative genomics of Ceriporiopsis subvermispora and Phanerochaete chrysosporium provide insight into selective ligninolysis.</title>
        <authorList>
            <person name="Fernandez-Fueyo E."/>
            <person name="Ruiz-Duenas F.J."/>
            <person name="Ferreira P."/>
            <person name="Floudas D."/>
            <person name="Hibbett D.S."/>
            <person name="Canessa P."/>
            <person name="Larrondo L.F."/>
            <person name="James T.Y."/>
            <person name="Seelenfreund D."/>
            <person name="Lobos S."/>
            <person name="Polanco R."/>
            <person name="Tello M."/>
            <person name="Honda Y."/>
            <person name="Watanabe T."/>
            <person name="Watanabe T."/>
            <person name="Ryu J.S."/>
            <person name="Kubicek C.P."/>
            <person name="Schmoll M."/>
            <person name="Gaskell J."/>
            <person name="Hammel K.E."/>
            <person name="St John F.J."/>
            <person name="Vanden Wymelenberg A."/>
            <person name="Sabat G."/>
            <person name="Splinter BonDurant S."/>
            <person name="Syed K."/>
            <person name="Yadav J.S."/>
            <person name="Doddapaneni H."/>
            <person name="Subramanian V."/>
            <person name="Lavin J.L."/>
            <person name="Oguiza J.A."/>
            <person name="Perez G."/>
            <person name="Pisabarro A.G."/>
            <person name="Ramirez L."/>
            <person name="Santoyo F."/>
            <person name="Master E."/>
            <person name="Coutinho P.M."/>
            <person name="Henrissat B."/>
            <person name="Lombard V."/>
            <person name="Magnuson J.K."/>
            <person name="Kuees U."/>
            <person name="Hori C."/>
            <person name="Igarashi K."/>
            <person name="Samejima M."/>
            <person name="Held B.W."/>
            <person name="Barry K.W."/>
            <person name="LaButti K.M."/>
            <person name="Lapidus A."/>
            <person name="Lindquist E.A."/>
            <person name="Lucas S.M."/>
            <person name="Riley R."/>
            <person name="Salamov A.A."/>
            <person name="Hoffmeister D."/>
            <person name="Schwenk D."/>
            <person name="Hadar Y."/>
            <person name="Yarden O."/>
            <person name="de Vries R.P."/>
            <person name="Wiebenga A."/>
            <person name="Stenlid J."/>
            <person name="Eastwood D."/>
            <person name="Grigoriev I.V."/>
            <person name="Berka R.M."/>
            <person name="Blanchette R.A."/>
            <person name="Kersten P."/>
            <person name="Martinez A.T."/>
            <person name="Vicuna R."/>
            <person name="Cullen D."/>
        </authorList>
    </citation>
    <scope>NUCLEOTIDE SEQUENCE [LARGE SCALE GENOMIC DNA]</scope>
    <source>
        <strain evidence="1 2">B</strain>
    </source>
</reference>
<dbReference type="Proteomes" id="UP000016930">
    <property type="component" value="Unassembled WGS sequence"/>
</dbReference>
<evidence type="ECO:0000313" key="2">
    <source>
        <dbReference type="Proteomes" id="UP000016930"/>
    </source>
</evidence>
<name>M2P996_CERS8</name>
<dbReference type="OrthoDB" id="4230923at2759"/>
<organism evidence="1 2">
    <name type="scientific">Ceriporiopsis subvermispora (strain B)</name>
    <name type="common">White-rot fungus</name>
    <name type="synonym">Gelatoporia subvermispora</name>
    <dbReference type="NCBI Taxonomy" id="914234"/>
    <lineage>
        <taxon>Eukaryota</taxon>
        <taxon>Fungi</taxon>
        <taxon>Dikarya</taxon>
        <taxon>Basidiomycota</taxon>
        <taxon>Agaricomycotina</taxon>
        <taxon>Agaricomycetes</taxon>
        <taxon>Polyporales</taxon>
        <taxon>Gelatoporiaceae</taxon>
        <taxon>Gelatoporia</taxon>
    </lineage>
</organism>
<evidence type="ECO:0000313" key="1">
    <source>
        <dbReference type="EMBL" id="EMD31984.1"/>
    </source>
</evidence>
<sequence length="262" mass="28879">MAGAAKSQTVSDGIRSLAFYTEAIRADNLADIVAESIDFKLIPLVDQFNEVIYKFNEIENMGEKLLCDTNDTVNSLKAERERLALELLKAVESAAANRNRQPDDGNITVSPVTAVTSKSYATALRAAVPQSHEMVLVWQSVKGHQVLELNEQELLQKARLALESTNTDTPAPPRMDFVAVKRLRNSGVLYKLTSVQAAKWLRGPEVMKAFALVLGSDSMVKAQTFAVLAEFVPIIFRANSPASWSEVETRNNLDIDDVKDGR</sequence>
<dbReference type="STRING" id="914234.M2P996"/>
<keyword evidence="2" id="KW-1185">Reference proteome</keyword>
<dbReference type="AlphaFoldDB" id="M2P996"/>